<evidence type="ECO:0000313" key="5">
    <source>
        <dbReference type="Proteomes" id="UP000632377"/>
    </source>
</evidence>
<comment type="caution">
    <text evidence="4">The sequence shown here is derived from an EMBL/GenBank/DDBJ whole genome shotgun (WGS) entry which is preliminary data.</text>
</comment>
<reference evidence="4 5" key="1">
    <citation type="submission" date="2021-01" db="EMBL/GenBank/DDBJ databases">
        <title>Genome public.</title>
        <authorList>
            <person name="Liu C."/>
            <person name="Sun Q."/>
        </authorList>
    </citation>
    <scope>NUCLEOTIDE SEQUENCE [LARGE SCALE GENOMIC DNA]</scope>
    <source>
        <strain evidence="4 5">YIM B02515</strain>
    </source>
</reference>
<evidence type="ECO:0000256" key="1">
    <source>
        <dbReference type="ARBA" id="ARBA00005278"/>
    </source>
</evidence>
<feature type="transmembrane region" description="Helical" evidence="3">
    <location>
        <begin position="327"/>
        <end position="346"/>
    </location>
</feature>
<evidence type="ECO:0000313" key="4">
    <source>
        <dbReference type="EMBL" id="MBL4938637.1"/>
    </source>
</evidence>
<feature type="transmembrane region" description="Helical" evidence="3">
    <location>
        <begin position="409"/>
        <end position="432"/>
    </location>
</feature>
<dbReference type="PANTHER" id="PTHR22550:SF16">
    <property type="entry name" value="SPORE GERMINATION PROTEIN"/>
    <property type="match status" value="1"/>
</dbReference>
<accession>A0ABS1THT0</accession>
<dbReference type="Pfam" id="PF03323">
    <property type="entry name" value="GerA"/>
    <property type="match status" value="1"/>
</dbReference>
<keyword evidence="3" id="KW-1133">Transmembrane helix</keyword>
<organism evidence="4 5">
    <name type="scientific">Clostridium rhizosphaerae</name>
    <dbReference type="NCBI Taxonomy" id="2803861"/>
    <lineage>
        <taxon>Bacteria</taxon>
        <taxon>Bacillati</taxon>
        <taxon>Bacillota</taxon>
        <taxon>Clostridia</taxon>
        <taxon>Eubacteriales</taxon>
        <taxon>Clostridiaceae</taxon>
        <taxon>Clostridium</taxon>
    </lineage>
</organism>
<keyword evidence="3" id="KW-0812">Transmembrane</keyword>
<dbReference type="RefSeq" id="WP_202751397.1">
    <property type="nucleotide sequence ID" value="NZ_JAESWC010000025.1"/>
</dbReference>
<protein>
    <submittedName>
        <fullName evidence="4">Spore germination protein</fullName>
    </submittedName>
</protein>
<name>A0ABS1THT0_9CLOT</name>
<dbReference type="InterPro" id="IPR004995">
    <property type="entry name" value="Spore_Ger"/>
</dbReference>
<feature type="transmembrane region" description="Helical" evidence="3">
    <location>
        <begin position="378"/>
        <end position="397"/>
    </location>
</feature>
<dbReference type="EMBL" id="JAESWC010000025">
    <property type="protein sequence ID" value="MBL4938637.1"/>
    <property type="molecule type" value="Genomic_DNA"/>
</dbReference>
<dbReference type="InterPro" id="IPR050768">
    <property type="entry name" value="UPF0353/GerABKA_families"/>
</dbReference>
<evidence type="ECO:0000256" key="3">
    <source>
        <dbReference type="SAM" id="Phobius"/>
    </source>
</evidence>
<dbReference type="Proteomes" id="UP000632377">
    <property type="component" value="Unassembled WGS sequence"/>
</dbReference>
<gene>
    <name evidence="4" type="ORF">JK636_23305</name>
</gene>
<feature type="transmembrane region" description="Helical" evidence="3">
    <location>
        <begin position="286"/>
        <end position="306"/>
    </location>
</feature>
<dbReference type="PANTHER" id="PTHR22550">
    <property type="entry name" value="SPORE GERMINATION PROTEIN"/>
    <property type="match status" value="1"/>
</dbReference>
<proteinExistence type="inferred from homology"/>
<comment type="similarity">
    <text evidence="1">Belongs to the GerABKA family.</text>
</comment>
<dbReference type="PIRSF" id="PIRSF005690">
    <property type="entry name" value="GerBA"/>
    <property type="match status" value="1"/>
</dbReference>
<keyword evidence="2 3" id="KW-0472">Membrane</keyword>
<keyword evidence="5" id="KW-1185">Reference proteome</keyword>
<sequence>MNDINLKNKINEISKDIGNRHLVVKFFIIGKIKPINASILYLEGLTEKNIIDRDVLSPLMFRVDEDLSTILNLPEYLCEKYISMSNTIVEKDINKVLYFLKRGCTVIVLSNSPQFILIDTSSWMRRAIEEPPNEVAIRGSREGFTENLESNLSMIKRKIKDKNLSIDKYLIGSRGQTDLAIVYMEDIINNDILNEIKKRIKAIDVDSVLATGVLEQFIEDYTYSPFPQSFGTERPDIIAAALLEGRAAIILDGTPYVITYPSTMIDFFQTVEDYYERTLISSFIRIIRFTAVTLVYTLPSLYLALIKFNSELIPIKFVIPIVQSRKGIALTPFMEILSMLFVIELLRESGLRLPSRISQTVSVVGGFIIGNAALQAKLVSPATLLIVGITAVCSFSIPNYEMAQSVRIITIPVLILANIFGVLGVTIGWYFIVLHLFSIDSFGVPYLNFNNKGDFKDIFLRYPLWKMNNRPVSVSSNNPVRQKNFRKIFRRPKNE</sequence>
<evidence type="ECO:0000256" key="2">
    <source>
        <dbReference type="ARBA" id="ARBA00023136"/>
    </source>
</evidence>